<dbReference type="InterPro" id="IPR019734">
    <property type="entry name" value="TPR_rpt"/>
</dbReference>
<keyword evidence="2 3" id="KW-0472">Membrane</keyword>
<dbReference type="Pfam" id="PF13432">
    <property type="entry name" value="TPR_16"/>
    <property type="match status" value="1"/>
</dbReference>
<dbReference type="CDD" id="cd00350">
    <property type="entry name" value="rubredoxin_like"/>
    <property type="match status" value="1"/>
</dbReference>
<keyword evidence="6" id="KW-1185">Reference proteome</keyword>
<dbReference type="GO" id="GO:0046890">
    <property type="term" value="P:regulation of lipid biosynthetic process"/>
    <property type="evidence" value="ECO:0007669"/>
    <property type="project" value="UniProtKB-UniRule"/>
</dbReference>
<dbReference type="Pfam" id="PF18073">
    <property type="entry name" value="Zn_ribbon_LapB"/>
    <property type="match status" value="1"/>
</dbReference>
<keyword evidence="2 3" id="KW-0812">Transmembrane</keyword>
<dbReference type="AlphaFoldDB" id="A0A369WR23"/>
<keyword evidence="2 3" id="KW-1133">Transmembrane helix</keyword>
<feature type="binding site" evidence="2">
    <location>
        <position position="360"/>
    </location>
    <ligand>
        <name>Fe cation</name>
        <dbReference type="ChEBI" id="CHEBI:24875"/>
    </ligand>
</feature>
<evidence type="ECO:0000256" key="1">
    <source>
        <dbReference type="ARBA" id="ARBA00022723"/>
    </source>
</evidence>
<evidence type="ECO:0000256" key="2">
    <source>
        <dbReference type="HAMAP-Rule" id="MF_00994"/>
    </source>
</evidence>
<dbReference type="EMBL" id="QQOH01000002">
    <property type="protein sequence ID" value="RDE23006.1"/>
    <property type="molecule type" value="Genomic_DNA"/>
</dbReference>
<dbReference type="GO" id="GO:0000127">
    <property type="term" value="C:transcription factor TFIIIC complex"/>
    <property type="evidence" value="ECO:0007669"/>
    <property type="project" value="TreeGrafter"/>
</dbReference>
<comment type="function">
    <text evidence="2">Modulates cellular lipopolysaccharide (LPS) levels by regulating LpxC, which is involved in lipid A biosynthesis. May act by modulating the proteolytic activity of FtsH towards LpxC. May also coordinate assembly of proteins involved in LPS synthesis at the plasma membrane.</text>
</comment>
<dbReference type="InterPro" id="IPR038440">
    <property type="entry name" value="FimV_C_sf"/>
</dbReference>
<feature type="transmembrane region" description="Helical" evidence="3">
    <location>
        <begin position="6"/>
        <end position="22"/>
    </location>
</feature>
<keyword evidence="2" id="KW-1003">Cell membrane</keyword>
<dbReference type="GO" id="GO:0009898">
    <property type="term" value="C:cytoplasmic side of plasma membrane"/>
    <property type="evidence" value="ECO:0007669"/>
    <property type="project" value="UniProtKB-UniRule"/>
</dbReference>
<dbReference type="SUPFAM" id="SSF81901">
    <property type="entry name" value="HCP-like"/>
    <property type="match status" value="1"/>
</dbReference>
<keyword evidence="2" id="KW-0997">Cell inner membrane</keyword>
<keyword evidence="2" id="KW-0408">Iron</keyword>
<dbReference type="GO" id="GO:0008653">
    <property type="term" value="P:lipopolysaccharide metabolic process"/>
    <property type="evidence" value="ECO:0007669"/>
    <property type="project" value="InterPro"/>
</dbReference>
<dbReference type="NCBIfam" id="NF008757">
    <property type="entry name" value="PRK11788.1-5"/>
    <property type="match status" value="1"/>
</dbReference>
<dbReference type="RefSeq" id="WP_114695640.1">
    <property type="nucleotide sequence ID" value="NZ_QQOH01000002.1"/>
</dbReference>
<dbReference type="Gene3D" id="1.25.40.10">
    <property type="entry name" value="Tetratricopeptide repeat domain"/>
    <property type="match status" value="2"/>
</dbReference>
<evidence type="ECO:0000256" key="3">
    <source>
        <dbReference type="SAM" id="Phobius"/>
    </source>
</evidence>
<dbReference type="OrthoDB" id="507476at2"/>
<dbReference type="PANTHER" id="PTHR23082:SF0">
    <property type="entry name" value="GENERAL TRANSCRIPTION FACTOR 3C POLYPEPTIDE 3"/>
    <property type="match status" value="1"/>
</dbReference>
<name>A0A369WR23_9GAMM</name>
<feature type="binding site" evidence="2">
    <location>
        <position position="374"/>
    </location>
    <ligand>
        <name>Fe cation</name>
        <dbReference type="ChEBI" id="CHEBI:24875"/>
    </ligand>
</feature>
<dbReference type="GO" id="GO:0005506">
    <property type="term" value="F:iron ion binding"/>
    <property type="evidence" value="ECO:0007669"/>
    <property type="project" value="UniProtKB-UniRule"/>
</dbReference>
<dbReference type="Gene3D" id="1.20.58.2200">
    <property type="match status" value="1"/>
</dbReference>
<gene>
    <name evidence="2" type="primary">lapB</name>
    <name evidence="5" type="ORF">DV711_10700</name>
</gene>
<evidence type="ECO:0000313" key="6">
    <source>
        <dbReference type="Proteomes" id="UP000253769"/>
    </source>
</evidence>
<feature type="topological domain" description="Cytoplasmic" evidence="2">
    <location>
        <begin position="22"/>
        <end position="392"/>
    </location>
</feature>
<dbReference type="PANTHER" id="PTHR23082">
    <property type="entry name" value="TRANSCRIPTION INITIATION FACTOR IIIC TFIIIC , POLYPEPTIDE 3-RELATED"/>
    <property type="match status" value="1"/>
</dbReference>
<dbReference type="Pfam" id="PF13176">
    <property type="entry name" value="TPR_7"/>
    <property type="match status" value="1"/>
</dbReference>
<dbReference type="SMART" id="SM00028">
    <property type="entry name" value="TPR"/>
    <property type="match status" value="4"/>
</dbReference>
<keyword evidence="1 2" id="KW-0479">Metal-binding</keyword>
<dbReference type="Proteomes" id="UP000253769">
    <property type="component" value="Unassembled WGS sequence"/>
</dbReference>
<dbReference type="HAMAP" id="MF_00994">
    <property type="entry name" value="LPS_assembly_LapB"/>
    <property type="match status" value="1"/>
</dbReference>
<feature type="binding site" evidence="2">
    <location>
        <position position="377"/>
    </location>
    <ligand>
        <name>Fe cation</name>
        <dbReference type="ChEBI" id="CHEBI:24875"/>
    </ligand>
</feature>
<protein>
    <recommendedName>
        <fullName evidence="2">Lipopolysaccharide assembly protein B</fullName>
    </recommendedName>
</protein>
<keyword evidence="2" id="KW-0677">Repeat</keyword>
<dbReference type="InterPro" id="IPR039340">
    <property type="entry name" value="Tfc4/TFIIIC-102/Sfc4"/>
</dbReference>
<feature type="binding site" evidence="2">
    <location>
        <position position="363"/>
    </location>
    <ligand>
        <name>Fe cation</name>
        <dbReference type="ChEBI" id="CHEBI:24875"/>
    </ligand>
</feature>
<comment type="similarity">
    <text evidence="2">Belongs to the LapB family.</text>
</comment>
<dbReference type="InterPro" id="IPR030865">
    <property type="entry name" value="LapB"/>
</dbReference>
<organism evidence="5 6">
    <name type="scientific">Motiliproteus coralliicola</name>
    <dbReference type="NCBI Taxonomy" id="2283196"/>
    <lineage>
        <taxon>Bacteria</taxon>
        <taxon>Pseudomonadati</taxon>
        <taxon>Pseudomonadota</taxon>
        <taxon>Gammaproteobacteria</taxon>
        <taxon>Oceanospirillales</taxon>
        <taxon>Oceanospirillaceae</taxon>
        <taxon>Motiliproteus</taxon>
    </lineage>
</organism>
<comment type="subcellular location">
    <subcellularLocation>
        <location evidence="2">Cell inner membrane</location>
        <topology evidence="2">Single-pass membrane protein</topology>
        <orientation evidence="2">Cytoplasmic side</orientation>
    </subcellularLocation>
</comment>
<dbReference type="GO" id="GO:0006383">
    <property type="term" value="P:transcription by RNA polymerase III"/>
    <property type="evidence" value="ECO:0007669"/>
    <property type="project" value="InterPro"/>
</dbReference>
<dbReference type="InterPro" id="IPR011990">
    <property type="entry name" value="TPR-like_helical_dom_sf"/>
</dbReference>
<sequence>MADYYLLIPLVLALAIGWWLGRRERSKDRLDRYQASFGSEYFSGLNHLIDNHTDAAIESFIKALEHDSGTVPVRLALGTLFRRRGEVQRAISLHQEVLAFEDLTPLESCQARLALAQDYFSAGLQDRAESLLLEIIDSGASGEMRDEALRLLVKLYQRESDWERALETSLLLSRDNEDVHQQQAHYCCELAQLHLNQQQVDQSQQWLVRALKYDPGCVRALLIQARARMLQSNWKAAIRSLRKVEQQDPGFVSEAVPLLVECYQNLNQPKALRSTLEQSYQQSPATTSLLAITDLKQAEDGHYQAATYIAEQLKRRPSVKGFNRLIDLQLAYVPDQARDSLLVLRGLTGQLQQSNPVYRCRQCGFSGRELHWLCPSCRHWGSVRPIQGLEGE</sequence>
<feature type="domain" description="LapB rubredoxin metal binding" evidence="4">
    <location>
        <begin position="358"/>
        <end position="385"/>
    </location>
</feature>
<comment type="caution">
    <text evidence="5">The sequence shown here is derived from an EMBL/GenBank/DDBJ whole genome shotgun (WGS) entry which is preliminary data.</text>
</comment>
<dbReference type="InterPro" id="IPR041166">
    <property type="entry name" value="Rubredoxin_2"/>
</dbReference>
<evidence type="ECO:0000259" key="4">
    <source>
        <dbReference type="Pfam" id="PF18073"/>
    </source>
</evidence>
<keyword evidence="2" id="KW-0802">TPR repeat</keyword>
<evidence type="ECO:0000313" key="5">
    <source>
        <dbReference type="EMBL" id="RDE23006.1"/>
    </source>
</evidence>
<reference evidence="5 6" key="1">
    <citation type="submission" date="2018-07" db="EMBL/GenBank/DDBJ databases">
        <title>Motiliproteus coralliicola sp. nov., a bacterium isolated from Coral.</title>
        <authorList>
            <person name="Wang G."/>
        </authorList>
    </citation>
    <scope>NUCLEOTIDE SEQUENCE [LARGE SCALE GENOMIC DNA]</scope>
    <source>
        <strain evidence="5 6">C34</strain>
    </source>
</reference>
<accession>A0A369WR23</accession>
<proteinExistence type="inferred from homology"/>